<dbReference type="Proteomes" id="UP000269396">
    <property type="component" value="Unassembled WGS sequence"/>
</dbReference>
<reference evidence="1 2" key="1">
    <citation type="submission" date="2018-11" db="EMBL/GenBank/DDBJ databases">
        <authorList>
            <consortium name="Pathogen Informatics"/>
        </authorList>
    </citation>
    <scope>NUCLEOTIDE SEQUENCE [LARGE SCALE GENOMIC DNA]</scope>
    <source>
        <strain>Denwood</strain>
        <strain evidence="2">Zambia</strain>
    </source>
</reference>
<dbReference type="EMBL" id="UZAL01039438">
    <property type="protein sequence ID" value="VDP75444.1"/>
    <property type="molecule type" value="Genomic_DNA"/>
</dbReference>
<protein>
    <submittedName>
        <fullName evidence="1">Uncharacterized protein</fullName>
    </submittedName>
</protein>
<sequence length="46" mass="5201">MREIVHNFGNQIDKQTNKAEIGCNVQDFKNVEECGCKQFSIAASVR</sequence>
<evidence type="ECO:0000313" key="2">
    <source>
        <dbReference type="Proteomes" id="UP000269396"/>
    </source>
</evidence>
<proteinExistence type="predicted"/>
<dbReference type="PROSITE" id="PS00228">
    <property type="entry name" value="TUBULIN_B_AUTOREG"/>
    <property type="match status" value="1"/>
</dbReference>
<name>A0A3P8GYH9_9TREM</name>
<dbReference type="InterPro" id="IPR013838">
    <property type="entry name" value="Beta-tubulin_BS"/>
</dbReference>
<gene>
    <name evidence="1" type="ORF">SMTD_LOCUS17870</name>
</gene>
<evidence type="ECO:0000313" key="1">
    <source>
        <dbReference type="EMBL" id="VDP75444.1"/>
    </source>
</evidence>
<organism evidence="1 2">
    <name type="scientific">Schistosoma mattheei</name>
    <dbReference type="NCBI Taxonomy" id="31246"/>
    <lineage>
        <taxon>Eukaryota</taxon>
        <taxon>Metazoa</taxon>
        <taxon>Spiralia</taxon>
        <taxon>Lophotrochozoa</taxon>
        <taxon>Platyhelminthes</taxon>
        <taxon>Trematoda</taxon>
        <taxon>Digenea</taxon>
        <taxon>Strigeidida</taxon>
        <taxon>Schistosomatoidea</taxon>
        <taxon>Schistosomatidae</taxon>
        <taxon>Schistosoma</taxon>
    </lineage>
</organism>
<dbReference type="AlphaFoldDB" id="A0A3P8GYH9"/>
<accession>A0A3P8GYH9</accession>
<keyword evidence="2" id="KW-1185">Reference proteome</keyword>